<dbReference type="Proteomes" id="UP000324705">
    <property type="component" value="Chromosome 1B"/>
</dbReference>
<organism evidence="2 3">
    <name type="scientific">Triticum turgidum subsp. durum</name>
    <name type="common">Durum wheat</name>
    <name type="synonym">Triticum durum</name>
    <dbReference type="NCBI Taxonomy" id="4567"/>
    <lineage>
        <taxon>Eukaryota</taxon>
        <taxon>Viridiplantae</taxon>
        <taxon>Streptophyta</taxon>
        <taxon>Embryophyta</taxon>
        <taxon>Tracheophyta</taxon>
        <taxon>Spermatophyta</taxon>
        <taxon>Magnoliopsida</taxon>
        <taxon>Liliopsida</taxon>
        <taxon>Poales</taxon>
        <taxon>Poaceae</taxon>
        <taxon>BOP clade</taxon>
        <taxon>Pooideae</taxon>
        <taxon>Triticodae</taxon>
        <taxon>Triticeae</taxon>
        <taxon>Triticinae</taxon>
        <taxon>Triticum</taxon>
    </lineage>
</organism>
<proteinExistence type="predicted"/>
<name>A0A9R0QS25_TRITD</name>
<dbReference type="Gramene" id="TRITD1Bv1G059680.1">
    <property type="protein sequence ID" value="TRITD1Bv1G059680.1"/>
    <property type="gene ID" value="TRITD1Bv1G059680"/>
</dbReference>
<evidence type="ECO:0000313" key="2">
    <source>
        <dbReference type="EMBL" id="VAH15066.1"/>
    </source>
</evidence>
<dbReference type="AlphaFoldDB" id="A0A9R0QS25"/>
<keyword evidence="3" id="KW-1185">Reference proteome</keyword>
<accession>A0A9R0QS25</accession>
<feature type="compositionally biased region" description="Low complexity" evidence="1">
    <location>
        <begin position="69"/>
        <end position="78"/>
    </location>
</feature>
<feature type="compositionally biased region" description="Low complexity" evidence="1">
    <location>
        <begin position="35"/>
        <end position="51"/>
    </location>
</feature>
<reference evidence="2 3" key="1">
    <citation type="submission" date="2017-09" db="EMBL/GenBank/DDBJ databases">
        <authorList>
            <consortium name="International Durum Wheat Genome Sequencing Consortium (IDWGSC)"/>
            <person name="Milanesi L."/>
        </authorList>
    </citation>
    <scope>NUCLEOTIDE SEQUENCE [LARGE SCALE GENOMIC DNA]</scope>
    <source>
        <strain evidence="3">cv. Svevo</strain>
    </source>
</reference>
<gene>
    <name evidence="2" type="ORF">TRITD_1Bv1G059680</name>
</gene>
<evidence type="ECO:0000256" key="1">
    <source>
        <dbReference type="SAM" id="MobiDB-lite"/>
    </source>
</evidence>
<evidence type="ECO:0000313" key="3">
    <source>
        <dbReference type="Proteomes" id="UP000324705"/>
    </source>
</evidence>
<feature type="region of interest" description="Disordered" evidence="1">
    <location>
        <begin position="27"/>
        <end position="51"/>
    </location>
</feature>
<feature type="region of interest" description="Disordered" evidence="1">
    <location>
        <begin position="67"/>
        <end position="89"/>
    </location>
</feature>
<protein>
    <submittedName>
        <fullName evidence="2">Uncharacterized protein</fullName>
    </submittedName>
</protein>
<sequence length="117" mass="12831">MLAKRSIIEHDVLEQMYVVEQDVHDAVGDEGEGVPHAARPSATAPPATPHSTIFKFRTAASTPHHLQMCSCSSHSSSSRGRPDTSDPAMGTTLQLLLASALVTKTILWRLRWCRRRG</sequence>
<dbReference type="EMBL" id="LT934112">
    <property type="protein sequence ID" value="VAH15066.1"/>
    <property type="molecule type" value="Genomic_DNA"/>
</dbReference>